<dbReference type="RefSeq" id="XP_058335055.1">
    <property type="nucleotide sequence ID" value="XM_058471914.1"/>
</dbReference>
<organism evidence="1 2">
    <name type="scientific">Penicillium chermesinum</name>
    <dbReference type="NCBI Taxonomy" id="63820"/>
    <lineage>
        <taxon>Eukaryota</taxon>
        <taxon>Fungi</taxon>
        <taxon>Dikarya</taxon>
        <taxon>Ascomycota</taxon>
        <taxon>Pezizomycotina</taxon>
        <taxon>Eurotiomycetes</taxon>
        <taxon>Eurotiomycetidae</taxon>
        <taxon>Eurotiales</taxon>
        <taxon>Aspergillaceae</taxon>
        <taxon>Penicillium</taxon>
    </lineage>
</organism>
<reference evidence="1" key="1">
    <citation type="submission" date="2022-11" db="EMBL/GenBank/DDBJ databases">
        <authorList>
            <person name="Petersen C."/>
        </authorList>
    </citation>
    <scope>NUCLEOTIDE SEQUENCE</scope>
    <source>
        <strain evidence="1">IBT 19713</strain>
    </source>
</reference>
<name>A0A9W9PJ24_9EURO</name>
<dbReference type="OrthoDB" id="4366258at2759"/>
<comment type="caution">
    <text evidence="1">The sequence shown here is derived from an EMBL/GenBank/DDBJ whole genome shotgun (WGS) entry which is preliminary data.</text>
</comment>
<dbReference type="EMBL" id="JAPQKS010000002">
    <property type="protein sequence ID" value="KAJ5247634.1"/>
    <property type="molecule type" value="Genomic_DNA"/>
</dbReference>
<dbReference type="Proteomes" id="UP001150941">
    <property type="component" value="Unassembled WGS sequence"/>
</dbReference>
<gene>
    <name evidence="1" type="ORF">N7468_002617</name>
</gene>
<protein>
    <submittedName>
        <fullName evidence="1">Uncharacterized protein</fullName>
    </submittedName>
</protein>
<dbReference type="GeneID" id="83199217"/>
<sequence length="344" mass="39539">MYLDSIYSMVGFHAADASIPNLDNLPNGIQMAFESVLETLIFVYYFIYTEDSIRSLLEIYKTKMFHNPDKYRNGGEVTAVWMRLDDDIEVYRFIKSWYLFEQREPPLSWPPSFSRHCVLPPHVNSPNVFEPVDFYLAIETRFPNQEDHIQFLLSLTLLKIKLVLDLRNLQRAIEWAGPKGIMNSLGHSDMIKELDAQVDGLYCKVHEANRYWWKLLVAKPWNAVEALVEQYSQNNALAKAGSPAEACAWFLKQQFCWIETPAALEYVEGKNKGSSFPSMKETERVYGHLGNKSIHSARQMEREMSGRMSRTRMSSGRRRSACGACITPGRTGLGRVCPQSFPDK</sequence>
<evidence type="ECO:0000313" key="2">
    <source>
        <dbReference type="Proteomes" id="UP001150941"/>
    </source>
</evidence>
<dbReference type="AlphaFoldDB" id="A0A9W9PJ24"/>
<accession>A0A9W9PJ24</accession>
<evidence type="ECO:0000313" key="1">
    <source>
        <dbReference type="EMBL" id="KAJ5247634.1"/>
    </source>
</evidence>
<keyword evidence="2" id="KW-1185">Reference proteome</keyword>
<reference evidence="1" key="2">
    <citation type="journal article" date="2023" name="IMA Fungus">
        <title>Comparative genomic study of the Penicillium genus elucidates a diverse pangenome and 15 lateral gene transfer events.</title>
        <authorList>
            <person name="Petersen C."/>
            <person name="Sorensen T."/>
            <person name="Nielsen M.R."/>
            <person name="Sondergaard T.E."/>
            <person name="Sorensen J.L."/>
            <person name="Fitzpatrick D.A."/>
            <person name="Frisvad J.C."/>
            <person name="Nielsen K.L."/>
        </authorList>
    </citation>
    <scope>NUCLEOTIDE SEQUENCE</scope>
    <source>
        <strain evidence="1">IBT 19713</strain>
    </source>
</reference>
<proteinExistence type="predicted"/>